<proteinExistence type="predicted"/>
<dbReference type="EMBL" id="UGSZ01000001">
    <property type="protein sequence ID" value="SUB56955.1"/>
    <property type="molecule type" value="Genomic_DNA"/>
</dbReference>
<evidence type="ECO:0000313" key="2">
    <source>
        <dbReference type="Proteomes" id="UP000255517"/>
    </source>
</evidence>
<dbReference type="STRING" id="1122949.GCA_000378725_01490"/>
<dbReference type="Proteomes" id="UP000255517">
    <property type="component" value="Unassembled WGS sequence"/>
</dbReference>
<gene>
    <name evidence="1" type="ORF">NCTC13149_00770</name>
</gene>
<evidence type="ECO:0000313" key="1">
    <source>
        <dbReference type="EMBL" id="SUB56955.1"/>
    </source>
</evidence>
<organism evidence="1 2">
    <name type="scientific">Peptoniphilus lacrimalis</name>
    <dbReference type="NCBI Taxonomy" id="33031"/>
    <lineage>
        <taxon>Bacteria</taxon>
        <taxon>Bacillati</taxon>
        <taxon>Bacillota</taxon>
        <taxon>Tissierellia</taxon>
        <taxon>Tissierellales</taxon>
        <taxon>Peptoniphilaceae</taxon>
        <taxon>Peptoniphilus</taxon>
    </lineage>
</organism>
<accession>A0A379C5F0</accession>
<sequence>MSRSILLIENLFSLNIVKVLNGESKEDKMDKEMIKQKVKVFEEQNFKKLYNHYEERFEEYISSPVAITLTRGCSVTMIICCF</sequence>
<name>A0A379C5F0_9FIRM</name>
<dbReference type="AlphaFoldDB" id="A0A379C5F0"/>
<reference evidence="1 2" key="1">
    <citation type="submission" date="2018-06" db="EMBL/GenBank/DDBJ databases">
        <authorList>
            <consortium name="Pathogen Informatics"/>
            <person name="Doyle S."/>
        </authorList>
    </citation>
    <scope>NUCLEOTIDE SEQUENCE [LARGE SCALE GENOMIC DNA]</scope>
    <source>
        <strain evidence="1 2">NCTC13149</strain>
    </source>
</reference>
<protein>
    <submittedName>
        <fullName evidence="1">Uncharacterized protein</fullName>
    </submittedName>
</protein>